<reference evidence="2 3" key="1">
    <citation type="submission" date="2013-08" db="EMBL/GenBank/DDBJ databases">
        <authorList>
            <person name="Durkin A.S."/>
            <person name="Haft D.R."/>
            <person name="McCorrison J."/>
            <person name="Torralba M."/>
            <person name="Gillis M."/>
            <person name="Haft D.H."/>
            <person name="Methe B."/>
            <person name="Sutton G."/>
            <person name="Nelson K.E."/>
        </authorList>
    </citation>
    <scope>NUCLEOTIDE SEQUENCE [LARGE SCALE GENOMIC DNA]</scope>
    <source>
        <strain evidence="2 3">F0068</strain>
    </source>
</reference>
<name>U2LAY9_9BACT</name>
<dbReference type="Pfam" id="PF04170">
    <property type="entry name" value="NlpE"/>
    <property type="match status" value="1"/>
</dbReference>
<evidence type="ECO:0000313" key="2">
    <source>
        <dbReference type="EMBL" id="ERK01643.1"/>
    </source>
</evidence>
<comment type="caution">
    <text evidence="2">The sequence shown here is derived from an EMBL/GenBank/DDBJ whole genome shotgun (WGS) entry which is preliminary data.</text>
</comment>
<dbReference type="PROSITE" id="PS51257">
    <property type="entry name" value="PROKAR_LIPOPROTEIN"/>
    <property type="match status" value="1"/>
</dbReference>
<evidence type="ECO:0000313" key="3">
    <source>
        <dbReference type="Proteomes" id="UP000016600"/>
    </source>
</evidence>
<protein>
    <submittedName>
        <fullName evidence="2">NlpE N-terminal domain protein</fullName>
    </submittedName>
</protein>
<dbReference type="Proteomes" id="UP000016600">
    <property type="component" value="Unassembled WGS sequence"/>
</dbReference>
<sequence>MYNKINKRMMKKAFMALAACALIASCQQKGKTEANAENADSVAVDSMVSDSVRYEGVVPAADGPGIRYELALANDSTDGFSLVMTYLEAENGKDKVFYYTGKKEDVKKTVDGAEKMAYKLNLGKKEDTEYFLLLNDSTLRMVNEDLKEGVAGGTKYDLKLKK</sequence>
<proteinExistence type="predicted"/>
<organism evidence="2 3">
    <name type="scientific">Hoylesella pleuritidis F0068</name>
    <dbReference type="NCBI Taxonomy" id="1081904"/>
    <lineage>
        <taxon>Bacteria</taxon>
        <taxon>Pseudomonadati</taxon>
        <taxon>Bacteroidota</taxon>
        <taxon>Bacteroidia</taxon>
        <taxon>Bacteroidales</taxon>
        <taxon>Prevotellaceae</taxon>
        <taxon>Hoylesella</taxon>
    </lineage>
</organism>
<feature type="signal peptide" evidence="1">
    <location>
        <begin position="1"/>
        <end position="30"/>
    </location>
</feature>
<keyword evidence="3" id="KW-1185">Reference proteome</keyword>
<keyword evidence="1" id="KW-0732">Signal</keyword>
<dbReference type="PATRIC" id="fig|1081904.3.peg.1179"/>
<dbReference type="EMBL" id="AWET01000024">
    <property type="protein sequence ID" value="ERK01643.1"/>
    <property type="molecule type" value="Genomic_DNA"/>
</dbReference>
<dbReference type="InterPro" id="IPR007298">
    <property type="entry name" value="Cu-R_lipoprotein_NlpE"/>
</dbReference>
<dbReference type="Gene3D" id="2.40.128.640">
    <property type="match status" value="1"/>
</dbReference>
<evidence type="ECO:0000256" key="1">
    <source>
        <dbReference type="SAM" id="SignalP"/>
    </source>
</evidence>
<accession>U2LAY9</accession>
<gene>
    <name evidence="2" type="ORF">HMPREF1218_1523</name>
</gene>
<dbReference type="AlphaFoldDB" id="U2LAY9"/>
<feature type="chain" id="PRO_5004630099" evidence="1">
    <location>
        <begin position="31"/>
        <end position="162"/>
    </location>
</feature>